<accession>A0A512HY06</accession>
<evidence type="ECO:0000313" key="1">
    <source>
        <dbReference type="EMBL" id="GEO90270.1"/>
    </source>
</evidence>
<organism evidence="1 2">
    <name type="scientific">Aeromicrobium flavum</name>
    <dbReference type="NCBI Taxonomy" id="416568"/>
    <lineage>
        <taxon>Bacteria</taxon>
        <taxon>Bacillati</taxon>
        <taxon>Actinomycetota</taxon>
        <taxon>Actinomycetes</taxon>
        <taxon>Propionibacteriales</taxon>
        <taxon>Nocardioidaceae</taxon>
        <taxon>Aeromicrobium</taxon>
    </lineage>
</organism>
<dbReference type="EMBL" id="BJZQ01000016">
    <property type="protein sequence ID" value="GEO90270.1"/>
    <property type="molecule type" value="Genomic_DNA"/>
</dbReference>
<name>A0A512HY06_9ACTN</name>
<keyword evidence="2" id="KW-1185">Reference proteome</keyword>
<gene>
    <name evidence="1" type="ORF">AFL01nite_25970</name>
</gene>
<dbReference type="Proteomes" id="UP000321769">
    <property type="component" value="Unassembled WGS sequence"/>
</dbReference>
<comment type="caution">
    <text evidence="1">The sequence shown here is derived from an EMBL/GenBank/DDBJ whole genome shotgun (WGS) entry which is preliminary data.</text>
</comment>
<dbReference type="AlphaFoldDB" id="A0A512HY06"/>
<evidence type="ECO:0000313" key="2">
    <source>
        <dbReference type="Proteomes" id="UP000321769"/>
    </source>
</evidence>
<proteinExistence type="predicted"/>
<sequence length="127" mass="14287">MCGTFNVNMEERGGVMHQRTRKIKFEAAPVPGAGRGYRVLSIKIVHSAKSRCRTSTWSACRKIDVKKWKTFSGIGPHVVVPSYSDKWGELSHGPNWTGATATVTYQYGTGKKQTMTKWINHGTISWW</sequence>
<protein>
    <submittedName>
        <fullName evidence="1">Uncharacterized protein</fullName>
    </submittedName>
</protein>
<reference evidence="1 2" key="1">
    <citation type="submission" date="2019-07" db="EMBL/GenBank/DDBJ databases">
        <title>Whole genome shotgun sequence of Aeromicrobium flavum NBRC 107625.</title>
        <authorList>
            <person name="Hosoyama A."/>
            <person name="Uohara A."/>
            <person name="Ohji S."/>
            <person name="Ichikawa N."/>
        </authorList>
    </citation>
    <scope>NUCLEOTIDE SEQUENCE [LARGE SCALE GENOMIC DNA]</scope>
    <source>
        <strain evidence="1 2">NBRC 107625</strain>
    </source>
</reference>